<dbReference type="SUPFAM" id="SSF46785">
    <property type="entry name" value="Winged helix' DNA-binding domain"/>
    <property type="match status" value="1"/>
</dbReference>
<evidence type="ECO:0000313" key="6">
    <source>
        <dbReference type="Proteomes" id="UP000182489"/>
    </source>
</evidence>
<reference evidence="5 6" key="1">
    <citation type="submission" date="2016-11" db="EMBL/GenBank/DDBJ databases">
        <authorList>
            <person name="Varghese N."/>
            <person name="Submissions S."/>
        </authorList>
    </citation>
    <scope>NUCLEOTIDE SEQUENCE [LARGE SCALE GENOMIC DNA]</scope>
    <source>
        <strain evidence="5 6">NFR18</strain>
    </source>
</reference>
<dbReference type="SMART" id="SM00347">
    <property type="entry name" value="HTH_MARR"/>
    <property type="match status" value="1"/>
</dbReference>
<dbReference type="InterPro" id="IPR036388">
    <property type="entry name" value="WH-like_DNA-bd_sf"/>
</dbReference>
<evidence type="ECO:0000256" key="2">
    <source>
        <dbReference type="ARBA" id="ARBA00023125"/>
    </source>
</evidence>
<dbReference type="PANTHER" id="PTHR42756">
    <property type="entry name" value="TRANSCRIPTIONAL REGULATOR, MARR"/>
    <property type="match status" value="1"/>
</dbReference>
<dbReference type="InterPro" id="IPR036390">
    <property type="entry name" value="WH_DNA-bd_sf"/>
</dbReference>
<dbReference type="PRINTS" id="PR00598">
    <property type="entry name" value="HTHMARR"/>
</dbReference>
<evidence type="ECO:0000256" key="3">
    <source>
        <dbReference type="ARBA" id="ARBA00023163"/>
    </source>
</evidence>
<dbReference type="PROSITE" id="PS01117">
    <property type="entry name" value="HTH_MARR_1"/>
    <property type="match status" value="1"/>
</dbReference>
<sequence>MIPDFRPVAPLMQGRIRARRKKAERKDIITPMGERYLKSIRLLAECMQGFERFSGDFVRQYGLTHAQFDIIATLGNTRGMSYKELGQKTLITKGTLTGVVDRLEQKGLVIRERCPRDKRSYYVRLSCEGEQVFHDVFPKLTTQGQRLFDGYTEDDFIRLESTLAGLKQAIANG</sequence>
<name>A0AB38CGX0_9BURK</name>
<gene>
    <name evidence="5" type="ORF">SAMN03097694_0107</name>
</gene>
<feature type="domain" description="HTH marR-type" evidence="4">
    <location>
        <begin position="33"/>
        <end position="168"/>
    </location>
</feature>
<dbReference type="Gene3D" id="1.10.10.10">
    <property type="entry name" value="Winged helix-like DNA-binding domain superfamily/Winged helix DNA-binding domain"/>
    <property type="match status" value="1"/>
</dbReference>
<dbReference type="InterPro" id="IPR023187">
    <property type="entry name" value="Tscrpt_reg_MarR-type_CS"/>
</dbReference>
<dbReference type="PROSITE" id="PS50995">
    <property type="entry name" value="HTH_MARR_2"/>
    <property type="match status" value="1"/>
</dbReference>
<dbReference type="EMBL" id="FPKH01000010">
    <property type="protein sequence ID" value="SFY30969.1"/>
    <property type="molecule type" value="Genomic_DNA"/>
</dbReference>
<accession>A0AB38CGX0</accession>
<protein>
    <submittedName>
        <fullName evidence="5">DNA-binding transcriptional regulator, MarR family</fullName>
    </submittedName>
</protein>
<dbReference type="GO" id="GO:0003700">
    <property type="term" value="F:DNA-binding transcription factor activity"/>
    <property type="evidence" value="ECO:0007669"/>
    <property type="project" value="InterPro"/>
</dbReference>
<comment type="caution">
    <text evidence="5">The sequence shown here is derived from an EMBL/GenBank/DDBJ whole genome shotgun (WGS) entry which is preliminary data.</text>
</comment>
<dbReference type="Proteomes" id="UP000182489">
    <property type="component" value="Unassembled WGS sequence"/>
</dbReference>
<proteinExistence type="predicted"/>
<dbReference type="PANTHER" id="PTHR42756:SF1">
    <property type="entry name" value="TRANSCRIPTIONAL REPRESSOR OF EMRAB OPERON"/>
    <property type="match status" value="1"/>
</dbReference>
<keyword evidence="1" id="KW-0805">Transcription regulation</keyword>
<evidence type="ECO:0000256" key="1">
    <source>
        <dbReference type="ARBA" id="ARBA00023015"/>
    </source>
</evidence>
<evidence type="ECO:0000313" key="5">
    <source>
        <dbReference type="EMBL" id="SFY30969.1"/>
    </source>
</evidence>
<keyword evidence="2 5" id="KW-0238">DNA-binding</keyword>
<dbReference type="InterPro" id="IPR000835">
    <property type="entry name" value="HTH_MarR-typ"/>
</dbReference>
<dbReference type="AlphaFoldDB" id="A0AB38CGX0"/>
<dbReference type="Pfam" id="PF01047">
    <property type="entry name" value="MarR"/>
    <property type="match status" value="1"/>
</dbReference>
<organism evidence="5 6">
    <name type="scientific">Janthinobacterium lividum</name>
    <dbReference type="NCBI Taxonomy" id="29581"/>
    <lineage>
        <taxon>Bacteria</taxon>
        <taxon>Pseudomonadati</taxon>
        <taxon>Pseudomonadota</taxon>
        <taxon>Betaproteobacteria</taxon>
        <taxon>Burkholderiales</taxon>
        <taxon>Oxalobacteraceae</taxon>
        <taxon>Janthinobacterium</taxon>
    </lineage>
</organism>
<evidence type="ECO:0000259" key="4">
    <source>
        <dbReference type="PROSITE" id="PS50995"/>
    </source>
</evidence>
<dbReference type="GO" id="GO:0003677">
    <property type="term" value="F:DNA binding"/>
    <property type="evidence" value="ECO:0007669"/>
    <property type="project" value="UniProtKB-KW"/>
</dbReference>
<keyword evidence="3" id="KW-0804">Transcription</keyword>